<dbReference type="AlphaFoldDB" id="A0A6C0BJU9"/>
<keyword evidence="2" id="KW-0812">Transmembrane</keyword>
<name>A0A6C0BJU9_9ZZZZ</name>
<feature type="transmembrane region" description="Helical" evidence="2">
    <location>
        <begin position="6"/>
        <end position="22"/>
    </location>
</feature>
<keyword evidence="2" id="KW-1133">Transmembrane helix</keyword>
<accession>A0A6C0BJU9</accession>
<protein>
    <submittedName>
        <fullName evidence="3">Uncharacterized protein</fullName>
    </submittedName>
</protein>
<proteinExistence type="predicted"/>
<keyword evidence="2" id="KW-0472">Membrane</keyword>
<evidence type="ECO:0000256" key="1">
    <source>
        <dbReference type="SAM" id="MobiDB-lite"/>
    </source>
</evidence>
<evidence type="ECO:0000256" key="2">
    <source>
        <dbReference type="SAM" id="Phobius"/>
    </source>
</evidence>
<feature type="region of interest" description="Disordered" evidence="1">
    <location>
        <begin position="43"/>
        <end position="86"/>
    </location>
</feature>
<dbReference type="EMBL" id="MN739177">
    <property type="protein sequence ID" value="QHS92292.1"/>
    <property type="molecule type" value="Genomic_DNA"/>
</dbReference>
<sequence length="159" mass="17765">MSLPWTVILLIILVIIIFLGVLRQSRIKQVLKHHWVLIGGRGGHGGRSGGHGGRSGDLSGHGSGGPSGYGRHNGHDGHRGHRGRGPWYVGRPGGRYYGDGWDWGTGNGWGWPSWPSWTSWNYWWPSYNCFDYASERCAGVPDYQACFNTEYRNCPGVYY</sequence>
<feature type="compositionally biased region" description="Gly residues" evidence="1">
    <location>
        <begin position="43"/>
        <end position="68"/>
    </location>
</feature>
<evidence type="ECO:0000313" key="3">
    <source>
        <dbReference type="EMBL" id="QHS92292.1"/>
    </source>
</evidence>
<reference evidence="3" key="1">
    <citation type="journal article" date="2020" name="Nature">
        <title>Giant virus diversity and host interactions through global metagenomics.</title>
        <authorList>
            <person name="Schulz F."/>
            <person name="Roux S."/>
            <person name="Paez-Espino D."/>
            <person name="Jungbluth S."/>
            <person name="Walsh D.A."/>
            <person name="Denef V.J."/>
            <person name="McMahon K.D."/>
            <person name="Konstantinidis K.T."/>
            <person name="Eloe-Fadrosh E.A."/>
            <person name="Kyrpides N.C."/>
            <person name="Woyke T."/>
        </authorList>
    </citation>
    <scope>NUCLEOTIDE SEQUENCE</scope>
    <source>
        <strain evidence="3">GVMAG-M-3300014204-73</strain>
    </source>
</reference>
<organism evidence="3">
    <name type="scientific">viral metagenome</name>
    <dbReference type="NCBI Taxonomy" id="1070528"/>
    <lineage>
        <taxon>unclassified sequences</taxon>
        <taxon>metagenomes</taxon>
        <taxon>organismal metagenomes</taxon>
    </lineage>
</organism>